<dbReference type="InterPro" id="IPR051159">
    <property type="entry name" value="Hexapeptide_acetyltransf"/>
</dbReference>
<evidence type="ECO:0000313" key="3">
    <source>
        <dbReference type="EMBL" id="MBO8432147.1"/>
    </source>
</evidence>
<evidence type="ECO:0000256" key="2">
    <source>
        <dbReference type="ARBA" id="ARBA00022679"/>
    </source>
</evidence>
<dbReference type="Pfam" id="PF00132">
    <property type="entry name" value="Hexapep"/>
    <property type="match status" value="1"/>
</dbReference>
<organism evidence="3 4">
    <name type="scientific">Candidatus Pullibacteroides excrementavium</name>
    <dbReference type="NCBI Taxonomy" id="2840905"/>
    <lineage>
        <taxon>Bacteria</taxon>
        <taxon>Pseudomonadati</taxon>
        <taxon>Bacteroidota</taxon>
        <taxon>Bacteroidia</taxon>
        <taxon>Bacteroidales</taxon>
        <taxon>Candidatus Pullibacteroides</taxon>
    </lineage>
</organism>
<reference evidence="3" key="2">
    <citation type="journal article" date="2021" name="PeerJ">
        <title>Extensive microbial diversity within the chicken gut microbiome revealed by metagenomics and culture.</title>
        <authorList>
            <person name="Gilroy R."/>
            <person name="Ravi A."/>
            <person name="Getino M."/>
            <person name="Pursley I."/>
            <person name="Horton D.L."/>
            <person name="Alikhan N.F."/>
            <person name="Baker D."/>
            <person name="Gharbi K."/>
            <person name="Hall N."/>
            <person name="Watson M."/>
            <person name="Adriaenssens E.M."/>
            <person name="Foster-Nyarko E."/>
            <person name="Jarju S."/>
            <person name="Secka A."/>
            <person name="Antonio M."/>
            <person name="Oren A."/>
            <person name="Chaudhuri R.R."/>
            <person name="La Ragione R."/>
            <person name="Hildebrand F."/>
            <person name="Pallen M.J."/>
        </authorList>
    </citation>
    <scope>NUCLEOTIDE SEQUENCE</scope>
    <source>
        <strain evidence="3">2889</strain>
    </source>
</reference>
<dbReference type="PANTHER" id="PTHR23416:SF23">
    <property type="entry name" value="ACETYLTRANSFERASE C18B11.09C-RELATED"/>
    <property type="match status" value="1"/>
</dbReference>
<comment type="similarity">
    <text evidence="1">Belongs to the transferase hexapeptide repeat family.</text>
</comment>
<proteinExistence type="inferred from homology"/>
<dbReference type="PANTHER" id="PTHR23416">
    <property type="entry name" value="SIALIC ACID SYNTHASE-RELATED"/>
    <property type="match status" value="1"/>
</dbReference>
<accession>A0A9D9DS22</accession>
<keyword evidence="3" id="KW-0012">Acyltransferase</keyword>
<evidence type="ECO:0000256" key="1">
    <source>
        <dbReference type="ARBA" id="ARBA00007274"/>
    </source>
</evidence>
<gene>
    <name evidence="3" type="ORF">IAB08_02480</name>
</gene>
<keyword evidence="2" id="KW-0808">Transferase</keyword>
<sequence length="188" mass="21274">MFFIRELFQRIYYFKFYLKSASVGRNVKLSRGGTFTHSSEIVMGDNIFISENFHVSAYKLKFHNNIIIGPNLVIECSNHRYDVVGKSMFEVSHDKIYKGVEIEDDVWIGANVVILPGVKISEGCIIGAGSVVTKTIPPYTIAVGVPCKPIKPRFSNQELGKHLSTMQKPSLYSVEYILAEWQTIKGYK</sequence>
<dbReference type="GO" id="GO:0008374">
    <property type="term" value="F:O-acyltransferase activity"/>
    <property type="evidence" value="ECO:0007669"/>
    <property type="project" value="TreeGrafter"/>
</dbReference>
<dbReference type="InterPro" id="IPR001451">
    <property type="entry name" value="Hexapep"/>
</dbReference>
<dbReference type="Gene3D" id="2.160.10.10">
    <property type="entry name" value="Hexapeptide repeat proteins"/>
    <property type="match status" value="1"/>
</dbReference>
<comment type="caution">
    <text evidence="3">The sequence shown here is derived from an EMBL/GenBank/DDBJ whole genome shotgun (WGS) entry which is preliminary data.</text>
</comment>
<dbReference type="SUPFAM" id="SSF51161">
    <property type="entry name" value="Trimeric LpxA-like enzymes"/>
    <property type="match status" value="1"/>
</dbReference>
<evidence type="ECO:0000313" key="4">
    <source>
        <dbReference type="Proteomes" id="UP000823612"/>
    </source>
</evidence>
<name>A0A9D9DS22_9BACT</name>
<dbReference type="EMBL" id="JADIMZ010000034">
    <property type="protein sequence ID" value="MBO8432147.1"/>
    <property type="molecule type" value="Genomic_DNA"/>
</dbReference>
<dbReference type="AlphaFoldDB" id="A0A9D9DS22"/>
<dbReference type="InterPro" id="IPR011004">
    <property type="entry name" value="Trimer_LpxA-like_sf"/>
</dbReference>
<dbReference type="CDD" id="cd04647">
    <property type="entry name" value="LbH_MAT_like"/>
    <property type="match status" value="1"/>
</dbReference>
<reference evidence="3" key="1">
    <citation type="submission" date="2020-10" db="EMBL/GenBank/DDBJ databases">
        <authorList>
            <person name="Gilroy R."/>
        </authorList>
    </citation>
    <scope>NUCLEOTIDE SEQUENCE</scope>
    <source>
        <strain evidence="3">2889</strain>
    </source>
</reference>
<dbReference type="Proteomes" id="UP000823612">
    <property type="component" value="Unassembled WGS sequence"/>
</dbReference>
<protein>
    <submittedName>
        <fullName evidence="3">Acyltransferase</fullName>
    </submittedName>
</protein>